<dbReference type="InterPro" id="IPR048743">
    <property type="entry name" value="AME1"/>
</dbReference>
<evidence type="ECO:0000259" key="3">
    <source>
        <dbReference type="Pfam" id="PF20994"/>
    </source>
</evidence>
<evidence type="ECO:0000256" key="2">
    <source>
        <dbReference type="SAM" id="MobiDB-lite"/>
    </source>
</evidence>
<evidence type="ECO:0000313" key="5">
    <source>
        <dbReference type="Proteomes" id="UP000654370"/>
    </source>
</evidence>
<protein>
    <recommendedName>
        <fullName evidence="3">Inner kinetochore subunit AME1 domain-containing protein</fullName>
    </recommendedName>
</protein>
<proteinExistence type="predicted"/>
<accession>A0A8H7Q743</accession>
<keyword evidence="1" id="KW-0175">Coiled coil</keyword>
<feature type="region of interest" description="Disordered" evidence="2">
    <location>
        <begin position="1"/>
        <end position="58"/>
    </location>
</feature>
<sequence>MHSEYVSKASPLKISYTPSNSESGSSLATELKANDMSEPNDEIVPPEAARRNVTERSDIYPSVGRDRLEDVIGMNTNTMEFSRLSVPVANSEHAPSTSQYRSIPLLDHIAGLEPDRGSESYEVDMSIDSSTAWTAAPLLDDLTPPPSRDRHTNKSAFLRAGQIYQSFEIGLHTPETQAESFTNQDEGAGSMRDYKRRRTSEILKAKSVNAYNKLQPTSELVPGTMDDLEDELANTSIIEDEQALSHANTDRLTDVGMDYTSEFGNEAIEKEFTDQPDILGELDSLRQKENINTIAQPSTQWRSNHIKEPSKLPQASVNEMTVVASVVGEVLMETIKATTSESEVRAGIKLFKKQAEVIFVEQMNLWSENELLQKERRIEIGKGKRFRAKLLEIRTRRQALQTEMKKEKETYENEQHDNMENHGLQEFLGSMQNLKSRIKQSNTSDNNFYDKHRISLQGTVKSLASRCGEIDNDGHRQGGLLQLLRDFNSKLELWNADLESEHMYS</sequence>
<reference evidence="4" key="1">
    <citation type="submission" date="2020-12" db="EMBL/GenBank/DDBJ databases">
        <title>Metabolic potential, ecology and presence of endohyphal bacteria is reflected in genomic diversity of Mucoromycotina.</title>
        <authorList>
            <person name="Muszewska A."/>
            <person name="Okrasinska A."/>
            <person name="Steczkiewicz K."/>
            <person name="Drgas O."/>
            <person name="Orlowska M."/>
            <person name="Perlinska-Lenart U."/>
            <person name="Aleksandrzak-Piekarczyk T."/>
            <person name="Szatraj K."/>
            <person name="Zielenkiewicz U."/>
            <person name="Pilsyk S."/>
            <person name="Malc E."/>
            <person name="Mieczkowski P."/>
            <person name="Kruszewska J.S."/>
            <person name="Biernat P."/>
            <person name="Pawlowska J."/>
        </authorList>
    </citation>
    <scope>NUCLEOTIDE SEQUENCE</scope>
    <source>
        <strain evidence="4">WA0000067209</strain>
    </source>
</reference>
<dbReference type="OrthoDB" id="2409053at2759"/>
<evidence type="ECO:0000256" key="1">
    <source>
        <dbReference type="SAM" id="Coils"/>
    </source>
</evidence>
<feature type="coiled-coil region" evidence="1">
    <location>
        <begin position="390"/>
        <end position="417"/>
    </location>
</feature>
<evidence type="ECO:0000313" key="4">
    <source>
        <dbReference type="EMBL" id="KAG2186334.1"/>
    </source>
</evidence>
<organism evidence="4 5">
    <name type="scientific">Mortierella isabellina</name>
    <name type="common">Filamentous fungus</name>
    <name type="synonym">Umbelopsis isabellina</name>
    <dbReference type="NCBI Taxonomy" id="91625"/>
    <lineage>
        <taxon>Eukaryota</taxon>
        <taxon>Fungi</taxon>
        <taxon>Fungi incertae sedis</taxon>
        <taxon>Mucoromycota</taxon>
        <taxon>Mucoromycotina</taxon>
        <taxon>Umbelopsidomycetes</taxon>
        <taxon>Umbelopsidales</taxon>
        <taxon>Umbelopsidaceae</taxon>
        <taxon>Umbelopsis</taxon>
    </lineage>
</organism>
<dbReference type="AlphaFoldDB" id="A0A8H7Q743"/>
<keyword evidence="5" id="KW-1185">Reference proteome</keyword>
<feature type="domain" description="Inner kinetochore subunit AME1" evidence="3">
    <location>
        <begin position="366"/>
        <end position="492"/>
    </location>
</feature>
<dbReference type="Pfam" id="PF20994">
    <property type="entry name" value="CENPU"/>
    <property type="match status" value="1"/>
</dbReference>
<feature type="compositionally biased region" description="Polar residues" evidence="2">
    <location>
        <begin position="16"/>
        <end position="28"/>
    </location>
</feature>
<name>A0A8H7Q743_MORIS</name>
<dbReference type="EMBL" id="JAEPQZ010000001">
    <property type="protein sequence ID" value="KAG2186334.1"/>
    <property type="molecule type" value="Genomic_DNA"/>
</dbReference>
<gene>
    <name evidence="4" type="ORF">INT43_002772</name>
</gene>
<dbReference type="Proteomes" id="UP000654370">
    <property type="component" value="Unassembled WGS sequence"/>
</dbReference>
<feature type="compositionally biased region" description="Basic and acidic residues" evidence="2">
    <location>
        <begin position="48"/>
        <end position="58"/>
    </location>
</feature>
<comment type="caution">
    <text evidence="4">The sequence shown here is derived from an EMBL/GenBank/DDBJ whole genome shotgun (WGS) entry which is preliminary data.</text>
</comment>